<reference evidence="3" key="1">
    <citation type="submission" date="2025-08" db="UniProtKB">
        <authorList>
            <consortium name="RefSeq"/>
        </authorList>
    </citation>
    <scope>IDENTIFICATION</scope>
    <source>
        <tissue evidence="3">Muscle</tissue>
    </source>
</reference>
<dbReference type="Proteomes" id="UP000694941">
    <property type="component" value="Unplaced"/>
</dbReference>
<gene>
    <name evidence="3" type="primary">LOC106478811</name>
</gene>
<accession>A0ABM1S3I8</accession>
<name>A0ABM1S3I8_LIMPO</name>
<dbReference type="GeneID" id="106478811"/>
<evidence type="ECO:0000313" key="3">
    <source>
        <dbReference type="RefSeq" id="XP_022238193.1"/>
    </source>
</evidence>
<feature type="region of interest" description="Disordered" evidence="1">
    <location>
        <begin position="58"/>
        <end position="77"/>
    </location>
</feature>
<keyword evidence="2" id="KW-1185">Reference proteome</keyword>
<proteinExistence type="predicted"/>
<organism evidence="2 3">
    <name type="scientific">Limulus polyphemus</name>
    <name type="common">Atlantic horseshoe crab</name>
    <dbReference type="NCBI Taxonomy" id="6850"/>
    <lineage>
        <taxon>Eukaryota</taxon>
        <taxon>Metazoa</taxon>
        <taxon>Ecdysozoa</taxon>
        <taxon>Arthropoda</taxon>
        <taxon>Chelicerata</taxon>
        <taxon>Merostomata</taxon>
        <taxon>Xiphosura</taxon>
        <taxon>Limulidae</taxon>
        <taxon>Limulus</taxon>
    </lineage>
</organism>
<feature type="region of interest" description="Disordered" evidence="1">
    <location>
        <begin position="93"/>
        <end position="149"/>
    </location>
</feature>
<dbReference type="RefSeq" id="XP_022238193.1">
    <property type="nucleotide sequence ID" value="XM_022382485.1"/>
</dbReference>
<evidence type="ECO:0000256" key="1">
    <source>
        <dbReference type="SAM" id="MobiDB-lite"/>
    </source>
</evidence>
<feature type="compositionally biased region" description="Basic and acidic residues" evidence="1">
    <location>
        <begin position="58"/>
        <end position="76"/>
    </location>
</feature>
<protein>
    <submittedName>
        <fullName evidence="3">Uncharacterized protein LOC106478811 isoform X1</fullName>
    </submittedName>
</protein>
<evidence type="ECO:0000313" key="2">
    <source>
        <dbReference type="Proteomes" id="UP000694941"/>
    </source>
</evidence>
<sequence length="275" mass="31463">MNHDRMVKTRRGSKTNDSPVEKLKPEGVSNIPEYVDSYENSECDFDAADMNNLQLEKNRKEKEFLEDKTDSNKDKLNSQLITECNQQTENIVCSDEDSAPDEVTFSSGKEAALTSAKEASRSAKQVINKTKQKRRDAHSRNIAQKEQKRQRIEALEHKRFPCDLVENLDNLPAKLGVTVPQNKLHIVGKPKKKKFEEDDELNPVEETKQSEDFISLHGSTEFQVKILPKELKRPKPIAENALDFRQNMLYGKKNKRESVQSFMGKKEKQVVGGKC</sequence>
<feature type="region of interest" description="Disordered" evidence="1">
    <location>
        <begin position="1"/>
        <end position="31"/>
    </location>
</feature>